<keyword evidence="3" id="KW-1185">Reference proteome</keyword>
<feature type="transmembrane region" description="Helical" evidence="1">
    <location>
        <begin position="9"/>
        <end position="30"/>
    </location>
</feature>
<accession>A0A1B2HIP1</accession>
<sequence>MKRDFETKYYYVLAALGALTIIVPSVYFGWRALAPEPQVGECVTQVEHGAAELKFEEVSCSGRRSPREFEVGAVAANCPPGDYTAVARGDEKTCYLPALHVGVCFAGKKFQNTTQEVFVRADCTAPGAREVVEILQDETDTTKCSNQELSLAFTKPARTICMEKP</sequence>
<dbReference type="OrthoDB" id="3684425at2"/>
<protein>
    <submittedName>
        <fullName evidence="2">Uncharacterized protein</fullName>
    </submittedName>
</protein>
<dbReference type="RefSeq" id="WP_065915966.1">
    <property type="nucleotide sequence ID" value="NZ_CP016793.1"/>
</dbReference>
<evidence type="ECO:0000256" key="1">
    <source>
        <dbReference type="SAM" id="Phobius"/>
    </source>
</evidence>
<organism evidence="2 3">
    <name type="scientific">Lentzea guizhouensis</name>
    <dbReference type="NCBI Taxonomy" id="1586287"/>
    <lineage>
        <taxon>Bacteria</taxon>
        <taxon>Bacillati</taxon>
        <taxon>Actinomycetota</taxon>
        <taxon>Actinomycetes</taxon>
        <taxon>Pseudonocardiales</taxon>
        <taxon>Pseudonocardiaceae</taxon>
        <taxon>Lentzea</taxon>
    </lineage>
</organism>
<dbReference type="Proteomes" id="UP000093053">
    <property type="component" value="Chromosome"/>
</dbReference>
<proteinExistence type="predicted"/>
<name>A0A1B2HIP1_9PSEU</name>
<dbReference type="KEGG" id="led:BBK82_17530"/>
<keyword evidence="1" id="KW-0472">Membrane</keyword>
<keyword evidence="1" id="KW-1133">Transmembrane helix</keyword>
<dbReference type="AlphaFoldDB" id="A0A1B2HIP1"/>
<dbReference type="EMBL" id="CP016793">
    <property type="protein sequence ID" value="ANZ37580.1"/>
    <property type="molecule type" value="Genomic_DNA"/>
</dbReference>
<evidence type="ECO:0000313" key="3">
    <source>
        <dbReference type="Proteomes" id="UP000093053"/>
    </source>
</evidence>
<gene>
    <name evidence="2" type="ORF">BBK82_17530</name>
</gene>
<reference evidence="2 3" key="1">
    <citation type="submission" date="2016-07" db="EMBL/GenBank/DDBJ databases">
        <title>Complete genome sequence of the Lentzea guizhouensis DHS C013.</title>
        <authorList>
            <person name="Cao C."/>
        </authorList>
    </citation>
    <scope>NUCLEOTIDE SEQUENCE [LARGE SCALE GENOMIC DNA]</scope>
    <source>
        <strain evidence="2 3">DHS C013</strain>
    </source>
</reference>
<keyword evidence="1" id="KW-0812">Transmembrane</keyword>
<evidence type="ECO:0000313" key="2">
    <source>
        <dbReference type="EMBL" id="ANZ37580.1"/>
    </source>
</evidence>